<keyword evidence="1" id="KW-1133">Transmembrane helix</keyword>
<evidence type="ECO:0000313" key="3">
    <source>
        <dbReference type="Proteomes" id="UP001611263"/>
    </source>
</evidence>
<dbReference type="RefSeq" id="WP_051157844.1">
    <property type="nucleotide sequence ID" value="NZ_JBIRUQ010000005.1"/>
</dbReference>
<name>A0ABW7TR92_9NOCA</name>
<reference evidence="2 3" key="1">
    <citation type="submission" date="2024-10" db="EMBL/GenBank/DDBJ databases">
        <title>The Natural Products Discovery Center: Release of the First 8490 Sequenced Strains for Exploring Actinobacteria Biosynthetic Diversity.</title>
        <authorList>
            <person name="Kalkreuter E."/>
            <person name="Kautsar S.A."/>
            <person name="Yang D."/>
            <person name="Bader C.D."/>
            <person name="Teijaro C.N."/>
            <person name="Fluegel L."/>
            <person name="Davis C.M."/>
            <person name="Simpson J.R."/>
            <person name="Lauterbach L."/>
            <person name="Steele A.D."/>
            <person name="Gui C."/>
            <person name="Meng S."/>
            <person name="Li G."/>
            <person name="Viehrig K."/>
            <person name="Ye F."/>
            <person name="Su P."/>
            <person name="Kiefer A.F."/>
            <person name="Nichols A."/>
            <person name="Cepeda A.J."/>
            <person name="Yan W."/>
            <person name="Fan B."/>
            <person name="Jiang Y."/>
            <person name="Adhikari A."/>
            <person name="Zheng C.-J."/>
            <person name="Schuster L."/>
            <person name="Cowan T.M."/>
            <person name="Smanski M.J."/>
            <person name="Chevrette M.G."/>
            <person name="De Carvalho L.P.S."/>
            <person name="Shen B."/>
        </authorList>
    </citation>
    <scope>NUCLEOTIDE SEQUENCE [LARGE SCALE GENOMIC DNA]</scope>
    <source>
        <strain evidence="2 3">NPDC020568</strain>
    </source>
</reference>
<proteinExistence type="predicted"/>
<dbReference type="GeneID" id="93506598"/>
<protein>
    <recommendedName>
        <fullName evidence="4">MFS transporter</fullName>
    </recommendedName>
</protein>
<keyword evidence="1" id="KW-0472">Membrane</keyword>
<evidence type="ECO:0000313" key="2">
    <source>
        <dbReference type="EMBL" id="MFI1463545.1"/>
    </source>
</evidence>
<evidence type="ECO:0008006" key="4">
    <source>
        <dbReference type="Google" id="ProtNLM"/>
    </source>
</evidence>
<feature type="transmembrane region" description="Helical" evidence="1">
    <location>
        <begin position="133"/>
        <end position="152"/>
    </location>
</feature>
<accession>A0ABW7TR92</accession>
<feature type="transmembrane region" description="Helical" evidence="1">
    <location>
        <begin position="66"/>
        <end position="86"/>
    </location>
</feature>
<gene>
    <name evidence="2" type="ORF">ACH4WX_22745</name>
</gene>
<comment type="caution">
    <text evidence="2">The sequence shown here is derived from an EMBL/GenBank/DDBJ whole genome shotgun (WGS) entry which is preliminary data.</text>
</comment>
<keyword evidence="1" id="KW-0812">Transmembrane</keyword>
<dbReference type="EMBL" id="JBIRUQ010000005">
    <property type="protein sequence ID" value="MFI1463545.1"/>
    <property type="molecule type" value="Genomic_DNA"/>
</dbReference>
<feature type="transmembrane region" description="Helical" evidence="1">
    <location>
        <begin position="41"/>
        <end position="59"/>
    </location>
</feature>
<dbReference type="Proteomes" id="UP001611263">
    <property type="component" value="Unassembled WGS sequence"/>
</dbReference>
<organism evidence="2 3">
    <name type="scientific">Nocardia carnea</name>
    <dbReference type="NCBI Taxonomy" id="37328"/>
    <lineage>
        <taxon>Bacteria</taxon>
        <taxon>Bacillati</taxon>
        <taxon>Actinomycetota</taxon>
        <taxon>Actinomycetes</taxon>
        <taxon>Mycobacteriales</taxon>
        <taxon>Nocardiaceae</taxon>
        <taxon>Nocardia</taxon>
    </lineage>
</organism>
<evidence type="ECO:0000256" key="1">
    <source>
        <dbReference type="SAM" id="Phobius"/>
    </source>
</evidence>
<keyword evidence="3" id="KW-1185">Reference proteome</keyword>
<sequence>MTSPAHRSPPLARAGRACVFALICVLLSASGHALTSTHTISLSTLTLAVGFVSTVAWAVADRQRGLLPITAGLLAGQGFLHLWFAADSVGGHAGHAEVAGRPAESQTPAMLLAHCLAALLCGVWLWRGERTAFSLAAALYTRILIPLLLLPLPSVCPALSVRPAGTAHETAVVAEFLRHAVARRGPPAREIGLFSRAATAA</sequence>
<feature type="transmembrane region" description="Helical" evidence="1">
    <location>
        <begin position="106"/>
        <end position="126"/>
    </location>
</feature>